<reference evidence="3" key="1">
    <citation type="journal article" date="2019" name="Int. J. Syst. Evol. Microbiol.">
        <title>The Global Catalogue of Microorganisms (GCM) 10K type strain sequencing project: providing services to taxonomists for standard genome sequencing and annotation.</title>
        <authorList>
            <consortium name="The Broad Institute Genomics Platform"/>
            <consortium name="The Broad Institute Genome Sequencing Center for Infectious Disease"/>
            <person name="Wu L."/>
            <person name="Ma J."/>
        </authorList>
    </citation>
    <scope>NUCLEOTIDE SEQUENCE [LARGE SCALE GENOMIC DNA]</scope>
    <source>
        <strain evidence="3">CCM 8908</strain>
    </source>
</reference>
<evidence type="ECO:0000313" key="2">
    <source>
        <dbReference type="EMBL" id="MFC6261365.1"/>
    </source>
</evidence>
<organism evidence="2 3">
    <name type="scientific">Levilactobacillus fujinensis</name>
    <dbReference type="NCBI Taxonomy" id="2486024"/>
    <lineage>
        <taxon>Bacteria</taxon>
        <taxon>Bacillati</taxon>
        <taxon>Bacillota</taxon>
        <taxon>Bacilli</taxon>
        <taxon>Lactobacillales</taxon>
        <taxon>Lactobacillaceae</taxon>
        <taxon>Levilactobacillus</taxon>
    </lineage>
</organism>
<feature type="signal peptide" evidence="1">
    <location>
        <begin position="1"/>
        <end position="24"/>
    </location>
</feature>
<name>A0ABW1TI41_9LACO</name>
<accession>A0ABW1TI41</accession>
<gene>
    <name evidence="2" type="ORF">ACFP1C_10470</name>
</gene>
<keyword evidence="3" id="KW-1185">Reference proteome</keyword>
<dbReference type="Gene3D" id="2.60.120.200">
    <property type="match status" value="1"/>
</dbReference>
<protein>
    <recommendedName>
        <fullName evidence="4">Cell surface protein</fullName>
    </recommendedName>
</protein>
<keyword evidence="1" id="KW-0732">Signal</keyword>
<evidence type="ECO:0000313" key="3">
    <source>
        <dbReference type="Proteomes" id="UP001596283"/>
    </source>
</evidence>
<comment type="caution">
    <text evidence="2">The sequence shown here is derived from an EMBL/GenBank/DDBJ whole genome shotgun (WGS) entry which is preliminary data.</text>
</comment>
<evidence type="ECO:0008006" key="4">
    <source>
        <dbReference type="Google" id="ProtNLM"/>
    </source>
</evidence>
<evidence type="ECO:0000256" key="1">
    <source>
        <dbReference type="SAM" id="SignalP"/>
    </source>
</evidence>
<dbReference type="SUPFAM" id="SSF49899">
    <property type="entry name" value="Concanavalin A-like lectins/glucanases"/>
    <property type="match status" value="1"/>
</dbReference>
<dbReference type="RefSeq" id="WP_125686366.1">
    <property type="nucleotide sequence ID" value="NZ_JBHSSI010000061.1"/>
</dbReference>
<proteinExistence type="predicted"/>
<dbReference type="Proteomes" id="UP001596283">
    <property type="component" value="Unassembled WGS sequence"/>
</dbReference>
<sequence>MRFRNKMLAITGAVVASFSWGLWHGTVVGQAVTTDPQSVLNSAPQSLKVAGNSYFNKPDTIGSGTSQISNAAQILTGSKGDGVSLTQDGAANTGGAIWSNGKSFNMYKNQRASMWVYIGTNGATPGDGIAFVLQNSSNSAFSGTGESLGVWGVDPRKAGSTTTDLQNSAIQKSWALEFDTGVDQTVPAKNWIVNQTDPNSFDIGQYTANDDGTNPVFNGIGYNPGSGNDDINETIKGEHIASNYPDMNTSYYAYPQAGKFFTGYGGIFNIPQYSYGTYNYFGLAHRGLIRDNSGDRFMSLGNWQHITLDYTAPTDGGNTGTITYSYNDKDATTGAPKPQNNNTYARESIDLSNLDVSESDPNVYWGFTGTTGTNSETSVVAFEQVPGQANVNSTATLTDETKNNATITSGYGVSGNDAVKATYTLNYESGEEDWSNIKSSLNLPANINWNKAEISYPNSTTATKSLSPADISNNKLDVNVDNLNSSNNQAVITLEGTANNVAATSATAVSSFVGDNAITSAKTNSFKITASPFTVSLSPKTIAANANTATTVKGSVSSTDSTVTGSNTTLTATMTAPDGTVTDIAAKDIDLSTTANAAGGYDFTVNIDKVLAGSSTVQVSAKSSSYSASDTATVTGGTVDFGDTSGAMTFETTTLSGSGTQTVPRDESNGAWRLDVDSSLIAGSSWKVTAKTAGMYNDNVPDSELDGALIYKNAAGTTTLNSDDGTVVSSDTTDGTANSTNIASDWTSNSGILLNVNGGAVNGSYTGTIDWTLELAP</sequence>
<dbReference type="EMBL" id="JBHSSI010000061">
    <property type="protein sequence ID" value="MFC6261365.1"/>
    <property type="molecule type" value="Genomic_DNA"/>
</dbReference>
<feature type="chain" id="PRO_5045850321" description="Cell surface protein" evidence="1">
    <location>
        <begin position="25"/>
        <end position="777"/>
    </location>
</feature>
<dbReference type="InterPro" id="IPR013320">
    <property type="entry name" value="ConA-like_dom_sf"/>
</dbReference>